<name>A0A0S8GEC0_UNCW3</name>
<evidence type="ECO:0000313" key="2">
    <source>
        <dbReference type="Proteomes" id="UP000051096"/>
    </source>
</evidence>
<reference evidence="1 2" key="1">
    <citation type="journal article" date="2015" name="Microbiome">
        <title>Genomic resolution of linkages in carbon, nitrogen, and sulfur cycling among widespread estuary sediment bacteria.</title>
        <authorList>
            <person name="Baker B.J."/>
            <person name="Lazar C.S."/>
            <person name="Teske A.P."/>
            <person name="Dick G.J."/>
        </authorList>
    </citation>
    <scope>NUCLEOTIDE SEQUENCE [LARGE SCALE GENOMIC DNA]</scope>
    <source>
        <strain evidence="1">SM23_60</strain>
    </source>
</reference>
<sequence>MKKFHLAAVLIVSLAFSYGVRPGFDIGLGWQHLSWDVSDYYYDEDLNLSAFGVHVGTTVPYSRVVGLHAEIFGIRIWHAEEYDDDLTEINMGGRSDYSGQFGIGGQIGLVEMIPARSVSPYFRQYFGLFSYSSGGSTSTNIGLGIGAGAEFMSNAHVSPFVEANFDYTSLDAGYESISMTGFSLRGGVRLSWKK</sequence>
<dbReference type="EMBL" id="LJUO01000064">
    <property type="protein sequence ID" value="KPK71399.1"/>
    <property type="molecule type" value="Genomic_DNA"/>
</dbReference>
<dbReference type="Proteomes" id="UP000051096">
    <property type="component" value="Unassembled WGS sequence"/>
</dbReference>
<evidence type="ECO:0000313" key="1">
    <source>
        <dbReference type="EMBL" id="KPK71399.1"/>
    </source>
</evidence>
<dbReference type="AlphaFoldDB" id="A0A0S8GEC0"/>
<protein>
    <recommendedName>
        <fullName evidence="3">Outer membrane protein beta-barrel domain-containing protein</fullName>
    </recommendedName>
</protein>
<gene>
    <name evidence="1" type="ORF">AMJ87_07355</name>
</gene>
<comment type="caution">
    <text evidence="1">The sequence shown here is derived from an EMBL/GenBank/DDBJ whole genome shotgun (WGS) entry which is preliminary data.</text>
</comment>
<accession>A0A0S8GEC0</accession>
<organism evidence="1 2">
    <name type="scientific">candidate division WOR_3 bacterium SM23_60</name>
    <dbReference type="NCBI Taxonomy" id="1703780"/>
    <lineage>
        <taxon>Bacteria</taxon>
        <taxon>Bacteria division WOR-3</taxon>
    </lineage>
</organism>
<proteinExistence type="predicted"/>
<evidence type="ECO:0008006" key="3">
    <source>
        <dbReference type="Google" id="ProtNLM"/>
    </source>
</evidence>